<keyword evidence="4" id="KW-0808">Transferase</keyword>
<dbReference type="CDD" id="cd00082">
    <property type="entry name" value="HisKA"/>
    <property type="match status" value="1"/>
</dbReference>
<feature type="domain" description="Response regulatory" evidence="8">
    <location>
        <begin position="476"/>
        <end position="594"/>
    </location>
</feature>
<dbReference type="SMART" id="SM00448">
    <property type="entry name" value="REC"/>
    <property type="match status" value="2"/>
</dbReference>
<evidence type="ECO:0000259" key="8">
    <source>
        <dbReference type="PROSITE" id="PS50110"/>
    </source>
</evidence>
<protein>
    <recommendedName>
        <fullName evidence="2">histidine kinase</fullName>
        <ecNumber evidence="2">2.7.13.3</ecNumber>
    </recommendedName>
</protein>
<organism evidence="9 10">
    <name type="scientific">Chroococcidiopsis cubana SAG 39.79</name>
    <dbReference type="NCBI Taxonomy" id="388085"/>
    <lineage>
        <taxon>Bacteria</taxon>
        <taxon>Bacillati</taxon>
        <taxon>Cyanobacteriota</taxon>
        <taxon>Cyanophyceae</taxon>
        <taxon>Chroococcidiopsidales</taxon>
        <taxon>Chroococcidiopsidaceae</taxon>
        <taxon>Chroococcidiopsis</taxon>
    </lineage>
</organism>
<dbReference type="InterPro" id="IPR036890">
    <property type="entry name" value="HATPase_C_sf"/>
</dbReference>
<proteinExistence type="predicted"/>
<name>A0AB37UC28_9CYAN</name>
<feature type="modified residue" description="4-aspartylphosphate" evidence="6">
    <location>
        <position position="525"/>
    </location>
</feature>
<dbReference type="Pfam" id="PF02518">
    <property type="entry name" value="HATPase_c"/>
    <property type="match status" value="1"/>
</dbReference>
<dbReference type="PROSITE" id="PS50110">
    <property type="entry name" value="RESPONSE_REGULATORY"/>
    <property type="match status" value="2"/>
</dbReference>
<evidence type="ECO:0000313" key="10">
    <source>
        <dbReference type="Proteomes" id="UP000282574"/>
    </source>
</evidence>
<dbReference type="CDD" id="cd17580">
    <property type="entry name" value="REC_2_DhkD-like"/>
    <property type="match status" value="1"/>
</dbReference>
<dbReference type="EMBL" id="RSCK01000078">
    <property type="protein sequence ID" value="RUT05367.1"/>
    <property type="molecule type" value="Genomic_DNA"/>
</dbReference>
<dbReference type="SMART" id="SM00388">
    <property type="entry name" value="HisKA"/>
    <property type="match status" value="1"/>
</dbReference>
<dbReference type="Pfam" id="PF00512">
    <property type="entry name" value="HisKA"/>
    <property type="match status" value="1"/>
</dbReference>
<dbReference type="SUPFAM" id="SSF52172">
    <property type="entry name" value="CheY-like"/>
    <property type="match status" value="2"/>
</dbReference>
<dbReference type="AlphaFoldDB" id="A0AB37UC28"/>
<dbReference type="Proteomes" id="UP000282574">
    <property type="component" value="Unassembled WGS sequence"/>
</dbReference>
<dbReference type="PANTHER" id="PTHR43547:SF2">
    <property type="entry name" value="HYBRID SIGNAL TRANSDUCTION HISTIDINE KINASE C"/>
    <property type="match status" value="1"/>
</dbReference>
<dbReference type="InterPro" id="IPR003594">
    <property type="entry name" value="HATPase_dom"/>
</dbReference>
<evidence type="ECO:0000313" key="9">
    <source>
        <dbReference type="EMBL" id="RUT05367.1"/>
    </source>
</evidence>
<feature type="modified residue" description="4-aspartylphosphate" evidence="6">
    <location>
        <position position="57"/>
    </location>
</feature>
<dbReference type="InterPro" id="IPR003661">
    <property type="entry name" value="HisK_dim/P_dom"/>
</dbReference>
<evidence type="ECO:0000256" key="4">
    <source>
        <dbReference type="ARBA" id="ARBA00022777"/>
    </source>
</evidence>
<dbReference type="PROSITE" id="PS50109">
    <property type="entry name" value="HIS_KIN"/>
    <property type="match status" value="1"/>
</dbReference>
<dbReference type="Gene3D" id="3.40.50.2300">
    <property type="match status" value="2"/>
</dbReference>
<accession>A0AB37UC28</accession>
<dbReference type="PANTHER" id="PTHR43547">
    <property type="entry name" value="TWO-COMPONENT HISTIDINE KINASE"/>
    <property type="match status" value="1"/>
</dbReference>
<comment type="caution">
    <text evidence="9">The sequence shown here is derived from an EMBL/GenBank/DDBJ whole genome shotgun (WGS) entry which is preliminary data.</text>
</comment>
<dbReference type="SUPFAM" id="SSF55874">
    <property type="entry name" value="ATPase domain of HSP90 chaperone/DNA topoisomerase II/histidine kinase"/>
    <property type="match status" value="1"/>
</dbReference>
<sequence>MKSEPKINVLLVDDYPEDLVALEATLNSLGQNLVKAYSGKQALKCLLEQDFAVILLDVQMPEMDGFETASLIRQRERSRHTPIIFLTAISDSDDLKSKGYALGAVDYLLKPIDPIILTSKVAVFVELFKKNLEVQRQAAQLVAKNLEIFQAQAARQQAEAANLMKDEFLAVVSHELRSPLNSILGWAQLMQMRKFDEAKLCQALKIIERNAKSQAQLIDDILDMSRLMRGKVQLSIQPVNAIATIELLLESIRPQLEEKSLQLRTHLDPAAQTIAADPARLRQIIWNLLSNAVKFTPEKGQIEIRLIQGSREQGAEERELRELRELRERRELGETRSRGEGRLGAEEQRTNLIPNSEFRIPNSNYAQIQIIDTGIGIRPEFLPQIFDRFRQADSSITRAFGGLGLGLAIVRQLVILHGGTIEAHSEGEGKGTTFTVRLPLANSPSTATSPATATPNLINLTANDASKLNSLLDGVNVLVVEDNNDSRDFIKFALEQAGATVTTVSSAADAVAYLKRDRPDVIISDIAMPETDGYQLIQRIRATEQQGDRQIPAIALTAHAKPEDRSRSLAAGFQQHITKPVESTALITAIAELIKHQSVVSSQWATIDRSQMTNDK</sequence>
<dbReference type="InterPro" id="IPR005467">
    <property type="entry name" value="His_kinase_dom"/>
</dbReference>
<feature type="domain" description="Response regulatory" evidence="8">
    <location>
        <begin position="8"/>
        <end position="125"/>
    </location>
</feature>
<dbReference type="PRINTS" id="PR00344">
    <property type="entry name" value="BCTRLSENSOR"/>
</dbReference>
<dbReference type="SMART" id="SM00387">
    <property type="entry name" value="HATPase_c"/>
    <property type="match status" value="1"/>
</dbReference>
<keyword evidence="10" id="KW-1185">Reference proteome</keyword>
<evidence type="ECO:0000259" key="7">
    <source>
        <dbReference type="PROSITE" id="PS50109"/>
    </source>
</evidence>
<gene>
    <name evidence="9" type="ORF">DSM107010_55830</name>
</gene>
<keyword evidence="3 6" id="KW-0597">Phosphoprotein</keyword>
<reference evidence="9 10" key="1">
    <citation type="journal article" date="2019" name="Genome Biol. Evol.">
        <title>Day and night: Metabolic profiles and evolutionary relationships of six axenic non-marine cyanobacteria.</title>
        <authorList>
            <person name="Will S.E."/>
            <person name="Henke P."/>
            <person name="Boedeker C."/>
            <person name="Huang S."/>
            <person name="Brinkmann H."/>
            <person name="Rohde M."/>
            <person name="Jarek M."/>
            <person name="Friedl T."/>
            <person name="Seufert S."/>
            <person name="Schumacher M."/>
            <person name="Overmann J."/>
            <person name="Neumann-Schaal M."/>
            <person name="Petersen J."/>
        </authorList>
    </citation>
    <scope>NUCLEOTIDE SEQUENCE [LARGE SCALE GENOMIC DNA]</scope>
    <source>
        <strain evidence="9 10">SAG 39.79</strain>
    </source>
</reference>
<evidence type="ECO:0000256" key="2">
    <source>
        <dbReference type="ARBA" id="ARBA00012438"/>
    </source>
</evidence>
<dbReference type="EC" id="2.7.13.3" evidence="2"/>
<dbReference type="Pfam" id="PF00072">
    <property type="entry name" value="Response_reg"/>
    <property type="match status" value="2"/>
</dbReference>
<dbReference type="InterPro" id="IPR036097">
    <property type="entry name" value="HisK_dim/P_sf"/>
</dbReference>
<keyword evidence="5" id="KW-0902">Two-component regulatory system</keyword>
<keyword evidence="4" id="KW-0418">Kinase</keyword>
<evidence type="ECO:0000256" key="5">
    <source>
        <dbReference type="ARBA" id="ARBA00023012"/>
    </source>
</evidence>
<dbReference type="CDD" id="cd16922">
    <property type="entry name" value="HATPase_EvgS-ArcB-TorS-like"/>
    <property type="match status" value="1"/>
</dbReference>
<evidence type="ECO:0000256" key="6">
    <source>
        <dbReference type="PROSITE-ProRule" id="PRU00169"/>
    </source>
</evidence>
<dbReference type="InterPro" id="IPR001789">
    <property type="entry name" value="Sig_transdc_resp-reg_receiver"/>
</dbReference>
<dbReference type="Gene3D" id="1.10.287.130">
    <property type="match status" value="1"/>
</dbReference>
<feature type="domain" description="Histidine kinase" evidence="7">
    <location>
        <begin position="171"/>
        <end position="442"/>
    </location>
</feature>
<dbReference type="InterPro" id="IPR011006">
    <property type="entry name" value="CheY-like_superfamily"/>
</dbReference>
<comment type="catalytic activity">
    <reaction evidence="1">
        <text>ATP + protein L-histidine = ADP + protein N-phospho-L-histidine.</text>
        <dbReference type="EC" id="2.7.13.3"/>
    </reaction>
</comment>
<evidence type="ECO:0000256" key="3">
    <source>
        <dbReference type="ARBA" id="ARBA00022553"/>
    </source>
</evidence>
<dbReference type="Gene3D" id="3.30.565.10">
    <property type="entry name" value="Histidine kinase-like ATPase, C-terminal domain"/>
    <property type="match status" value="1"/>
</dbReference>
<dbReference type="RefSeq" id="WP_127024523.1">
    <property type="nucleotide sequence ID" value="NZ_RSCK01000078.1"/>
</dbReference>
<dbReference type="GO" id="GO:0000155">
    <property type="term" value="F:phosphorelay sensor kinase activity"/>
    <property type="evidence" value="ECO:0007669"/>
    <property type="project" value="InterPro"/>
</dbReference>
<dbReference type="SUPFAM" id="SSF47384">
    <property type="entry name" value="Homodimeric domain of signal transducing histidine kinase"/>
    <property type="match status" value="1"/>
</dbReference>
<evidence type="ECO:0000256" key="1">
    <source>
        <dbReference type="ARBA" id="ARBA00000085"/>
    </source>
</evidence>
<dbReference type="InterPro" id="IPR004358">
    <property type="entry name" value="Sig_transdc_His_kin-like_C"/>
</dbReference>